<organism evidence="2 3">
    <name type="scientific">Trichoderma asperellum (strain ATCC 204424 / CBS 433.97 / NBRC 101777)</name>
    <dbReference type="NCBI Taxonomy" id="1042311"/>
    <lineage>
        <taxon>Eukaryota</taxon>
        <taxon>Fungi</taxon>
        <taxon>Dikarya</taxon>
        <taxon>Ascomycota</taxon>
        <taxon>Pezizomycotina</taxon>
        <taxon>Sordariomycetes</taxon>
        <taxon>Hypocreomycetidae</taxon>
        <taxon>Hypocreales</taxon>
        <taxon>Hypocreaceae</taxon>
        <taxon>Trichoderma</taxon>
    </lineage>
</organism>
<evidence type="ECO:0000313" key="2">
    <source>
        <dbReference type="EMBL" id="PTB35489.1"/>
    </source>
</evidence>
<evidence type="ECO:0000313" key="3">
    <source>
        <dbReference type="Proteomes" id="UP000240493"/>
    </source>
</evidence>
<dbReference type="Gene3D" id="1.25.40.10">
    <property type="entry name" value="Tetratricopeptide repeat domain"/>
    <property type="match status" value="1"/>
</dbReference>
<dbReference type="InterPro" id="IPR011990">
    <property type="entry name" value="TPR-like_helical_dom_sf"/>
</dbReference>
<dbReference type="EMBL" id="KZ679275">
    <property type="protein sequence ID" value="PTB35489.1"/>
    <property type="molecule type" value="Genomic_DNA"/>
</dbReference>
<reference evidence="2 3" key="1">
    <citation type="submission" date="2016-07" db="EMBL/GenBank/DDBJ databases">
        <title>Multiple horizontal gene transfer events from other fungi enriched the ability of initially mycotrophic Trichoderma (Ascomycota) to feed on dead plant biomass.</title>
        <authorList>
            <consortium name="DOE Joint Genome Institute"/>
            <person name="Aerts A."/>
            <person name="Atanasova L."/>
            <person name="Chenthamara K."/>
            <person name="Zhang J."/>
            <person name="Grujic M."/>
            <person name="Henrissat B."/>
            <person name="Kuo A."/>
            <person name="Salamov A."/>
            <person name="Lipzen A."/>
            <person name="Labutti K."/>
            <person name="Barry K."/>
            <person name="Miao Y."/>
            <person name="Rahimi M.J."/>
            <person name="Shen Q."/>
            <person name="Grigoriev I.V."/>
            <person name="Kubicek C.P."/>
            <person name="Druzhinina I.S."/>
        </authorList>
    </citation>
    <scope>NUCLEOTIDE SEQUENCE [LARGE SCALE GENOMIC DNA]</scope>
    <source>
        <strain evidence="2 3">CBS 433.97</strain>
    </source>
</reference>
<keyword evidence="3" id="KW-1185">Reference proteome</keyword>
<accession>A0A2T3YSI7</accession>
<gene>
    <name evidence="2" type="ORF">M441DRAFT_62779</name>
</gene>
<dbReference type="Pfam" id="PF12770">
    <property type="entry name" value="CHAT"/>
    <property type="match status" value="1"/>
</dbReference>
<dbReference type="STRING" id="1042311.A0A2T3YSI7"/>
<evidence type="ECO:0000259" key="1">
    <source>
        <dbReference type="Pfam" id="PF12770"/>
    </source>
</evidence>
<protein>
    <recommendedName>
        <fullName evidence="1">CHAT domain-containing protein</fullName>
    </recommendedName>
</protein>
<sequence>MPIFLNSLSLRLRAYYTLTGKVEILEEGLRLSKQALTATPVTSPTFPALAGNRASLLSLHYSLTGQVTTLEDAIQLSQEALRYTPIGDQKRPKFYHYLSVFLCMYYDRTSEMASLSEAIRLSREAYAGTSDGSPAKADYSACLADCLFSRYRRINNLSDLKEAIATALISTIKAPSEHPRLPGMLDTLASCLMSRYDRNRKMADIDEAINIGQRVLDTTHTGIIYREGWISNQIVRLRTRYLIAMEGPELDQAIRLGSKTIALPITDTHRRAYVLFNLGVCQAVRGDKNALVSFNSAWNLPDVAPLLRVAAAGKCLTLLYAAGRHEEGMKLGFEILNLLPSVHTPSLQQGDEQEVMSTFAGIASELCALCIEKEEPEAALQSLEQGRAVIIGQLLSDSKDVPQLSKDRPDLAQRYEALTREVGAPTSSLTTLMRSNAVKRRRSEAMKALNDCLREIRDIAGYERFLLPLEQAEMHQCVDNGVVVVVNVTNMRSDAILLTAKDVRSLPLPDMSISKVKEWTGRDWKMKKRSEWQRTNHDFSKYLAWLWDVCVKHVVHAIENIHAPSPHSRPKVWWIGAGYANSMPLHAAGMHNGKSKDNAYDRLISSYTPSIKALAYARKQASCAMESRDTDCMLIATMPSTPKSLDEKKKPNDLPGVVHEAAEIVRVAGSNIMATVANGPSVEQILTALPTCRIAHFACHGTSDVTDPSNSSVIMQRKADNGTLEQDRLTVHQISNLRTERAQIAYLSACSTAENKATKLQDEVLHVVSAFQVSGFPHVVGCLWPAGDEQCVRVATKFYSLVLSPEGDKINREPARALRDAVMSLRDEDAEMPLLWAQFVHYGW</sequence>
<feature type="domain" description="CHAT" evidence="1">
    <location>
        <begin position="541"/>
        <end position="843"/>
    </location>
</feature>
<name>A0A2T3YSI7_TRIA4</name>
<dbReference type="AlphaFoldDB" id="A0A2T3YSI7"/>
<proteinExistence type="predicted"/>
<dbReference type="OrthoDB" id="9991317at2759"/>
<dbReference type="Proteomes" id="UP000240493">
    <property type="component" value="Unassembled WGS sequence"/>
</dbReference>
<dbReference type="InterPro" id="IPR024983">
    <property type="entry name" value="CHAT_dom"/>
</dbReference>